<feature type="region of interest" description="Disordered" evidence="1">
    <location>
        <begin position="184"/>
        <end position="216"/>
    </location>
</feature>
<name>A0AAD5T4F5_9FUNG</name>
<evidence type="ECO:0000256" key="1">
    <source>
        <dbReference type="SAM" id="MobiDB-lite"/>
    </source>
</evidence>
<proteinExistence type="predicted"/>
<evidence type="ECO:0000313" key="4">
    <source>
        <dbReference type="EMBL" id="KAJ3126708.1"/>
    </source>
</evidence>
<keyword evidence="2" id="KW-0812">Transmembrane</keyword>
<keyword evidence="5" id="KW-1185">Reference proteome</keyword>
<feature type="transmembrane region" description="Helical" evidence="2">
    <location>
        <begin position="219"/>
        <end position="243"/>
    </location>
</feature>
<evidence type="ECO:0000313" key="5">
    <source>
        <dbReference type="Proteomes" id="UP001211907"/>
    </source>
</evidence>
<feature type="signal peptide" evidence="3">
    <location>
        <begin position="1"/>
        <end position="24"/>
    </location>
</feature>
<accession>A0AAD5T4F5</accession>
<dbReference type="AlphaFoldDB" id="A0AAD5T4F5"/>
<dbReference type="EMBL" id="JADGJH010000544">
    <property type="protein sequence ID" value="KAJ3126708.1"/>
    <property type="molecule type" value="Genomic_DNA"/>
</dbReference>
<protein>
    <recommendedName>
        <fullName evidence="6">WSC domain-containing protein</fullName>
    </recommendedName>
</protein>
<feature type="chain" id="PRO_5042233846" description="WSC domain-containing protein" evidence="3">
    <location>
        <begin position="25"/>
        <end position="451"/>
    </location>
</feature>
<evidence type="ECO:0000256" key="2">
    <source>
        <dbReference type="SAM" id="Phobius"/>
    </source>
</evidence>
<keyword evidence="2" id="KW-0472">Membrane</keyword>
<comment type="caution">
    <text evidence="4">The sequence shown here is derived from an EMBL/GenBank/DDBJ whole genome shotgun (WGS) entry which is preliminary data.</text>
</comment>
<feature type="compositionally biased region" description="Low complexity" evidence="1">
    <location>
        <begin position="202"/>
        <end position="216"/>
    </location>
</feature>
<reference evidence="4" key="1">
    <citation type="submission" date="2020-05" db="EMBL/GenBank/DDBJ databases">
        <title>Phylogenomic resolution of chytrid fungi.</title>
        <authorList>
            <person name="Stajich J.E."/>
            <person name="Amses K."/>
            <person name="Simmons R."/>
            <person name="Seto K."/>
            <person name="Myers J."/>
            <person name="Bonds A."/>
            <person name="Quandt C.A."/>
            <person name="Barry K."/>
            <person name="Liu P."/>
            <person name="Grigoriev I."/>
            <person name="Longcore J.E."/>
            <person name="James T.Y."/>
        </authorList>
    </citation>
    <scope>NUCLEOTIDE SEQUENCE</scope>
    <source>
        <strain evidence="4">JEL0513</strain>
    </source>
</reference>
<dbReference type="Proteomes" id="UP001211907">
    <property type="component" value="Unassembled WGS sequence"/>
</dbReference>
<keyword evidence="3" id="KW-0732">Signal</keyword>
<gene>
    <name evidence="4" type="ORF">HK100_010108</name>
</gene>
<evidence type="ECO:0000256" key="3">
    <source>
        <dbReference type="SAM" id="SignalP"/>
    </source>
</evidence>
<organism evidence="4 5">
    <name type="scientific">Physocladia obscura</name>
    <dbReference type="NCBI Taxonomy" id="109957"/>
    <lineage>
        <taxon>Eukaryota</taxon>
        <taxon>Fungi</taxon>
        <taxon>Fungi incertae sedis</taxon>
        <taxon>Chytridiomycota</taxon>
        <taxon>Chytridiomycota incertae sedis</taxon>
        <taxon>Chytridiomycetes</taxon>
        <taxon>Chytridiales</taxon>
        <taxon>Chytriomycetaceae</taxon>
        <taxon>Physocladia</taxon>
    </lineage>
</organism>
<evidence type="ECO:0008006" key="6">
    <source>
        <dbReference type="Google" id="ProtNLM"/>
    </source>
</evidence>
<keyword evidence="2" id="KW-1133">Transmembrane helix</keyword>
<sequence>MKRAVLVQLVVSLVSLSLFPGSSSECVALSKSVTVKQQSTTMNSAECVAVCANYTLALIAPTPADASYVSTTASVSAVPILFYCACVKKMSDTAVNSTGCTLTCPDSTSPDSLCGGFDYTHSLIAWSVYNVSAFTTIVGAQPLSSSSSALLSFESIDPNLYPTDTSASFVATSSVAVVSTTLSQTPQPLSTSDDQHVAVNVPESSTSTTSSSSASPPSWRALVIVCSLVVGAVFTVSLFAVLIHCRNQRTRKIISSEAADFDAYLNPSKQLFSESKLRPKIHGHATVAATAAINDDFVEDHSRPSVSMQRISPTTPTGHHYHHHPPQIFTRISDIAQHRRPQTQTPDLKDEPDVPHSVKIGPYIGAIREETSNKSISGRILSAISSSTSRIDTMRSKSVGSSSLSYRNDSLVGRGYQNSSAHASSLYMETIVQNDRIEFSGSSNEVHSEDD</sequence>